<dbReference type="OrthoDB" id="5391496at2759"/>
<protein>
    <submittedName>
        <fullName evidence="2">Uncharacterized protein</fullName>
    </submittedName>
</protein>
<organism evidence="2 3">
    <name type="scientific">Paraphaeosphaeria minitans</name>
    <dbReference type="NCBI Taxonomy" id="565426"/>
    <lineage>
        <taxon>Eukaryota</taxon>
        <taxon>Fungi</taxon>
        <taxon>Dikarya</taxon>
        <taxon>Ascomycota</taxon>
        <taxon>Pezizomycotina</taxon>
        <taxon>Dothideomycetes</taxon>
        <taxon>Pleosporomycetidae</taxon>
        <taxon>Pleosporales</taxon>
        <taxon>Massarineae</taxon>
        <taxon>Didymosphaeriaceae</taxon>
        <taxon>Paraphaeosphaeria</taxon>
    </lineage>
</organism>
<dbReference type="Proteomes" id="UP000756921">
    <property type="component" value="Unassembled WGS sequence"/>
</dbReference>
<evidence type="ECO:0000313" key="2">
    <source>
        <dbReference type="EMBL" id="KAF9739287.1"/>
    </source>
</evidence>
<evidence type="ECO:0000256" key="1">
    <source>
        <dbReference type="SAM" id="MobiDB-lite"/>
    </source>
</evidence>
<evidence type="ECO:0000313" key="3">
    <source>
        <dbReference type="Proteomes" id="UP000756921"/>
    </source>
</evidence>
<feature type="compositionally biased region" description="Acidic residues" evidence="1">
    <location>
        <begin position="176"/>
        <end position="190"/>
    </location>
</feature>
<reference evidence="2" key="1">
    <citation type="journal article" date="2020" name="Mol. Plant Microbe Interact.">
        <title>Genome Sequence of the Biocontrol Agent Coniothyrium minitans strain Conio (IMI 134523).</title>
        <authorList>
            <person name="Patel D."/>
            <person name="Shittu T.A."/>
            <person name="Baroncelli R."/>
            <person name="Muthumeenakshi S."/>
            <person name="Osborne T.H."/>
            <person name="Janganan T.K."/>
            <person name="Sreenivasaprasad S."/>
        </authorList>
    </citation>
    <scope>NUCLEOTIDE SEQUENCE</scope>
    <source>
        <strain evidence="2">Conio</strain>
    </source>
</reference>
<accession>A0A9P6GP58</accession>
<keyword evidence="3" id="KW-1185">Reference proteome</keyword>
<dbReference type="EMBL" id="WJXW01000002">
    <property type="protein sequence ID" value="KAF9739287.1"/>
    <property type="molecule type" value="Genomic_DNA"/>
</dbReference>
<name>A0A9P6GP58_9PLEO</name>
<sequence>MGAPPTVIYPLILPQLVQHMLTAQPDTPSTTLIICSSRDAFLASLASAVQHPDQTNPRDSLLRLATPTLHTLSTARHVKVVFCVSVQTLLAYLTSLQPPAAPGAEEAARGERQAKAARIVLVNPLSLHAATPSFSAQGLSRTLAAAVEASLRVDAVLVVAECQGLWTQPSLLHDDGNEENGNDESSEPGEGEITVLDPWEQHVSILNVSAKKFGSGANHGAWAGRTVKVKSIAARWFRFRKLDDPEA</sequence>
<gene>
    <name evidence="2" type="ORF">PMIN01_01921</name>
</gene>
<feature type="region of interest" description="Disordered" evidence="1">
    <location>
        <begin position="170"/>
        <end position="192"/>
    </location>
</feature>
<dbReference type="AlphaFoldDB" id="A0A9P6GP58"/>
<proteinExistence type="predicted"/>
<comment type="caution">
    <text evidence="2">The sequence shown here is derived from an EMBL/GenBank/DDBJ whole genome shotgun (WGS) entry which is preliminary data.</text>
</comment>